<name>A0A8I0DTM1_9FIRM</name>
<organism evidence="4 5">
    <name type="scientific">Coprococcus hominis</name>
    <name type="common">ex Liu et al. 2022</name>
    <dbReference type="NCBI Taxonomy" id="2763039"/>
    <lineage>
        <taxon>Bacteria</taxon>
        <taxon>Bacillati</taxon>
        <taxon>Bacillota</taxon>
        <taxon>Clostridia</taxon>
        <taxon>Lachnospirales</taxon>
        <taxon>Lachnospiraceae</taxon>
        <taxon>Coprococcus</taxon>
    </lineage>
</organism>
<evidence type="ECO:0000256" key="2">
    <source>
        <dbReference type="ARBA" id="ARBA00023315"/>
    </source>
</evidence>
<dbReference type="EC" id="2.3.1.-" evidence="4"/>
<dbReference type="RefSeq" id="WP_117822233.1">
    <property type="nucleotide sequence ID" value="NZ_JACOOX010000002.1"/>
</dbReference>
<dbReference type="Gene3D" id="3.40.630.30">
    <property type="match status" value="1"/>
</dbReference>
<evidence type="ECO:0000259" key="3">
    <source>
        <dbReference type="PROSITE" id="PS51186"/>
    </source>
</evidence>
<dbReference type="SUPFAM" id="SSF55729">
    <property type="entry name" value="Acyl-CoA N-acyltransferases (Nat)"/>
    <property type="match status" value="1"/>
</dbReference>
<dbReference type="GO" id="GO:0016747">
    <property type="term" value="F:acyltransferase activity, transferring groups other than amino-acyl groups"/>
    <property type="evidence" value="ECO:0007669"/>
    <property type="project" value="InterPro"/>
</dbReference>
<dbReference type="PANTHER" id="PTHR43800">
    <property type="entry name" value="PEPTIDYL-LYSINE N-ACETYLTRANSFERASE YJAB"/>
    <property type="match status" value="1"/>
</dbReference>
<keyword evidence="2 4" id="KW-0012">Acyltransferase</keyword>
<sequence length="141" mass="16552">MIREFQRDDINKVADIWLDTNIKAHNFISAEYWKSNFKSVKEALSQAEVYVYEYDTEIQGFIGLNDEYVEGIFVSGEMQSQGIGKILLNYAKDKRNKLFLNVYQKNARAISFYKREGFEIQHSGLDEATGEKDYVMTWQHK</sequence>
<accession>A0A8I0DTM1</accession>
<evidence type="ECO:0000313" key="5">
    <source>
        <dbReference type="Proteomes" id="UP000615234"/>
    </source>
</evidence>
<protein>
    <submittedName>
        <fullName evidence="4">N-acetyltransferase</fullName>
        <ecNumber evidence="4">2.3.1.-</ecNumber>
    </submittedName>
</protein>
<dbReference type="EMBL" id="JACOOX010000002">
    <property type="protein sequence ID" value="MBC5662125.1"/>
    <property type="molecule type" value="Genomic_DNA"/>
</dbReference>
<keyword evidence="1 4" id="KW-0808">Transferase</keyword>
<dbReference type="InterPro" id="IPR016181">
    <property type="entry name" value="Acyl_CoA_acyltransferase"/>
</dbReference>
<gene>
    <name evidence="4" type="ORF">H8S09_04325</name>
</gene>
<dbReference type="Proteomes" id="UP000615234">
    <property type="component" value="Unassembled WGS sequence"/>
</dbReference>
<dbReference type="PROSITE" id="PS51186">
    <property type="entry name" value="GNAT"/>
    <property type="match status" value="1"/>
</dbReference>
<comment type="caution">
    <text evidence="4">The sequence shown here is derived from an EMBL/GenBank/DDBJ whole genome shotgun (WGS) entry which is preliminary data.</text>
</comment>
<reference evidence="4 5" key="1">
    <citation type="submission" date="2020-08" db="EMBL/GenBank/DDBJ databases">
        <title>Genome public.</title>
        <authorList>
            <person name="Liu C."/>
            <person name="Sun Q."/>
        </authorList>
    </citation>
    <scope>NUCLEOTIDE SEQUENCE [LARGE SCALE GENOMIC DNA]</scope>
    <source>
        <strain evidence="4 5">NSJ-10</strain>
    </source>
</reference>
<dbReference type="AlphaFoldDB" id="A0A8I0DTM1"/>
<evidence type="ECO:0000313" key="4">
    <source>
        <dbReference type="EMBL" id="MBC5662125.1"/>
    </source>
</evidence>
<evidence type="ECO:0000256" key="1">
    <source>
        <dbReference type="ARBA" id="ARBA00022679"/>
    </source>
</evidence>
<feature type="domain" description="N-acetyltransferase" evidence="3">
    <location>
        <begin position="1"/>
        <end position="141"/>
    </location>
</feature>
<dbReference type="NCBIfam" id="NF007853">
    <property type="entry name" value="PRK10562.1"/>
    <property type="match status" value="1"/>
</dbReference>
<dbReference type="Pfam" id="PF13508">
    <property type="entry name" value="Acetyltransf_7"/>
    <property type="match status" value="1"/>
</dbReference>
<dbReference type="CDD" id="cd04301">
    <property type="entry name" value="NAT_SF"/>
    <property type="match status" value="1"/>
</dbReference>
<proteinExistence type="predicted"/>
<keyword evidence="5" id="KW-1185">Reference proteome</keyword>
<dbReference type="PANTHER" id="PTHR43800:SF1">
    <property type="entry name" value="PEPTIDYL-LYSINE N-ACETYLTRANSFERASE YJAB"/>
    <property type="match status" value="1"/>
</dbReference>
<dbReference type="InterPro" id="IPR000182">
    <property type="entry name" value="GNAT_dom"/>
</dbReference>